<feature type="binding site" evidence="7">
    <location>
        <position position="110"/>
    </location>
    <ligand>
        <name>substrate</name>
    </ligand>
</feature>
<feature type="binding site" evidence="7">
    <location>
        <position position="45"/>
    </location>
    <ligand>
        <name>substrate</name>
    </ligand>
</feature>
<evidence type="ECO:0000313" key="11">
    <source>
        <dbReference type="Proteomes" id="UP000515312"/>
    </source>
</evidence>
<evidence type="ECO:0000256" key="3">
    <source>
        <dbReference type="ARBA" id="ARBA00009850"/>
    </source>
</evidence>
<proteinExistence type="inferred from homology"/>
<dbReference type="CDD" id="cd05822">
    <property type="entry name" value="TLP_HIUase"/>
    <property type="match status" value="1"/>
</dbReference>
<dbReference type="EMBL" id="CP060394">
    <property type="protein sequence ID" value="QNI32868.1"/>
    <property type="molecule type" value="Genomic_DNA"/>
</dbReference>
<feature type="domain" description="Transthyretin/hydroxyisourate hydrolase" evidence="9">
    <location>
        <begin position="3"/>
        <end position="112"/>
    </location>
</feature>
<comment type="similarity">
    <text evidence="3 8">Belongs to the transthyretin family. 5-hydroxyisourate hydrolase subfamily.</text>
</comment>
<dbReference type="Proteomes" id="UP000515312">
    <property type="component" value="Chromosome"/>
</dbReference>
<sequence>MRGISTHILDLTRGRPAEGVAVRLHRHEKGGWRAVAARRTDQNGRISDLLPENETLQSGFYRLRFGTSAYFRGEGIESLHPFVDIAFQVRDIGEHYHVPLLITPHSYSTYRGS</sequence>
<dbReference type="PANTHER" id="PTHR10395:SF7">
    <property type="entry name" value="5-HYDROXYISOURATE HYDROLASE"/>
    <property type="match status" value="1"/>
</dbReference>
<keyword evidence="5 8" id="KW-0659">Purine metabolism</keyword>
<evidence type="ECO:0000259" key="9">
    <source>
        <dbReference type="SMART" id="SM00095"/>
    </source>
</evidence>
<dbReference type="EC" id="3.5.2.17" evidence="8"/>
<dbReference type="GO" id="GO:0033971">
    <property type="term" value="F:hydroxyisourate hydrolase activity"/>
    <property type="evidence" value="ECO:0007669"/>
    <property type="project" value="UniProtKB-EC"/>
</dbReference>
<name>A0A7G8BJZ8_9BACT</name>
<gene>
    <name evidence="10" type="primary">uraH</name>
    <name evidence="10" type="ORF">H7849_02390</name>
</gene>
<evidence type="ECO:0000256" key="4">
    <source>
        <dbReference type="ARBA" id="ARBA00011881"/>
    </source>
</evidence>
<protein>
    <recommendedName>
        <fullName evidence="8">5-hydroxyisourate hydrolase</fullName>
        <shortName evidence="8">HIU hydrolase</shortName>
        <shortName evidence="8">HIUHase</shortName>
        <ecNumber evidence="8">3.5.2.17</ecNumber>
    </recommendedName>
</protein>
<accession>A0A7G8BJZ8</accession>
<evidence type="ECO:0000256" key="2">
    <source>
        <dbReference type="ARBA" id="ARBA00002704"/>
    </source>
</evidence>
<dbReference type="RefSeq" id="WP_186743858.1">
    <property type="nucleotide sequence ID" value="NZ_CP060394.1"/>
</dbReference>
<comment type="function">
    <text evidence="2">Catalyzes the hydrolysis of 5-hydroxyisourate (HIU) to 2-oxo-4-hydroxy-4-carboxy-5-ureidoimidazoline (OHCU).</text>
</comment>
<dbReference type="PRINTS" id="PR00189">
    <property type="entry name" value="TRNSTHYRETIN"/>
</dbReference>
<dbReference type="NCBIfam" id="TIGR02962">
    <property type="entry name" value="hdxy_isourate"/>
    <property type="match status" value="1"/>
</dbReference>
<evidence type="ECO:0000256" key="1">
    <source>
        <dbReference type="ARBA" id="ARBA00001043"/>
    </source>
</evidence>
<evidence type="ECO:0000256" key="7">
    <source>
        <dbReference type="PIRSR" id="PIRSR600895-51"/>
    </source>
</evidence>
<dbReference type="SUPFAM" id="SSF49472">
    <property type="entry name" value="Transthyretin (synonym: prealbumin)"/>
    <property type="match status" value="1"/>
</dbReference>
<reference evidence="10 11" key="1">
    <citation type="submission" date="2020-08" db="EMBL/GenBank/DDBJ databases">
        <title>Edaphobacter telluris sp. nov. and Acidobacterium dinghuensis sp. nov., two acidobacteria isolated from forest soil.</title>
        <authorList>
            <person name="Fu J."/>
            <person name="Qiu L."/>
        </authorList>
    </citation>
    <scope>NUCLEOTIDE SEQUENCE [LARGE SCALE GENOMIC DNA]</scope>
    <source>
        <strain evidence="10">4Y35</strain>
    </source>
</reference>
<dbReference type="InterPro" id="IPR023416">
    <property type="entry name" value="Transthyretin/HIU_hydrolase_d"/>
</dbReference>
<dbReference type="Pfam" id="PF00576">
    <property type="entry name" value="Transthyretin"/>
    <property type="match status" value="1"/>
</dbReference>
<dbReference type="InterPro" id="IPR023418">
    <property type="entry name" value="Thyroxine_BS"/>
</dbReference>
<dbReference type="PANTHER" id="PTHR10395">
    <property type="entry name" value="URICASE AND TRANSTHYRETIN-RELATED"/>
    <property type="match status" value="1"/>
</dbReference>
<comment type="subunit">
    <text evidence="4 8">Homotetramer.</text>
</comment>
<dbReference type="KEGG" id="adin:H7849_02390"/>
<evidence type="ECO:0000313" key="10">
    <source>
        <dbReference type="EMBL" id="QNI32868.1"/>
    </source>
</evidence>
<dbReference type="InterPro" id="IPR036817">
    <property type="entry name" value="Transthyretin/HIU_hydrolase_sf"/>
</dbReference>
<dbReference type="GO" id="GO:0006144">
    <property type="term" value="P:purine nucleobase metabolic process"/>
    <property type="evidence" value="ECO:0007669"/>
    <property type="project" value="UniProtKB-KW"/>
</dbReference>
<keyword evidence="11" id="KW-1185">Reference proteome</keyword>
<dbReference type="Gene3D" id="2.60.40.180">
    <property type="entry name" value="Transthyretin/hydroxyisourate hydrolase domain"/>
    <property type="match status" value="1"/>
</dbReference>
<feature type="binding site" evidence="7">
    <location>
        <position position="7"/>
    </location>
    <ligand>
        <name>substrate</name>
    </ligand>
</feature>
<organism evidence="10 11">
    <name type="scientific">Alloacidobacterium dinghuense</name>
    <dbReference type="NCBI Taxonomy" id="2763107"/>
    <lineage>
        <taxon>Bacteria</taxon>
        <taxon>Pseudomonadati</taxon>
        <taxon>Acidobacteriota</taxon>
        <taxon>Terriglobia</taxon>
        <taxon>Terriglobales</taxon>
        <taxon>Acidobacteriaceae</taxon>
        <taxon>Alloacidobacterium</taxon>
    </lineage>
</organism>
<evidence type="ECO:0000256" key="6">
    <source>
        <dbReference type="ARBA" id="ARBA00022801"/>
    </source>
</evidence>
<keyword evidence="6 8" id="KW-0378">Hydrolase</keyword>
<evidence type="ECO:0000256" key="8">
    <source>
        <dbReference type="RuleBase" id="RU361270"/>
    </source>
</evidence>
<dbReference type="AlphaFoldDB" id="A0A7G8BJZ8"/>
<comment type="catalytic activity">
    <reaction evidence="1 8">
        <text>5-hydroxyisourate + H2O = 5-hydroxy-2-oxo-4-ureido-2,5-dihydro-1H-imidazole-5-carboxylate + H(+)</text>
        <dbReference type="Rhea" id="RHEA:23736"/>
        <dbReference type="ChEBI" id="CHEBI:15377"/>
        <dbReference type="ChEBI" id="CHEBI:15378"/>
        <dbReference type="ChEBI" id="CHEBI:18072"/>
        <dbReference type="ChEBI" id="CHEBI:58639"/>
        <dbReference type="EC" id="3.5.2.17"/>
    </reaction>
</comment>
<dbReference type="SMART" id="SM00095">
    <property type="entry name" value="TR_THY"/>
    <property type="match status" value="1"/>
</dbReference>
<dbReference type="PROSITE" id="PS00768">
    <property type="entry name" value="TRANSTHYRETIN_1"/>
    <property type="match status" value="1"/>
</dbReference>
<dbReference type="InterPro" id="IPR000895">
    <property type="entry name" value="Transthyretin/HIU_hydrolase"/>
</dbReference>
<evidence type="ECO:0000256" key="5">
    <source>
        <dbReference type="ARBA" id="ARBA00022631"/>
    </source>
</evidence>
<dbReference type="InterPro" id="IPR014306">
    <property type="entry name" value="Hydroxyisourate_hydrolase"/>
</dbReference>